<evidence type="ECO:0000259" key="8">
    <source>
        <dbReference type="Pfam" id="PF19053"/>
    </source>
</evidence>
<keyword evidence="6 7" id="KW-0472">Membrane</keyword>
<dbReference type="GO" id="GO:0005886">
    <property type="term" value="C:plasma membrane"/>
    <property type="evidence" value="ECO:0007669"/>
    <property type="project" value="UniProtKB-SubCell"/>
</dbReference>
<feature type="transmembrane region" description="Helical" evidence="7">
    <location>
        <begin position="384"/>
        <end position="405"/>
    </location>
</feature>
<dbReference type="Gene3D" id="3.10.20.90">
    <property type="entry name" value="Phosphatidylinositol 3-kinase Catalytic Subunit, Chain A, domain 1"/>
    <property type="match status" value="1"/>
</dbReference>
<evidence type="ECO:0000256" key="3">
    <source>
        <dbReference type="ARBA" id="ARBA00022475"/>
    </source>
</evidence>
<feature type="transmembrane region" description="Helical" evidence="7">
    <location>
        <begin position="134"/>
        <end position="152"/>
    </location>
</feature>
<dbReference type="KEGG" id="stp:Strop_1439"/>
<dbReference type="InterPro" id="IPR024962">
    <property type="entry name" value="YukD-like"/>
</dbReference>
<dbReference type="eggNOG" id="ENOG502ZAY5">
    <property type="taxonomic scope" value="Bacteria"/>
</dbReference>
<evidence type="ECO:0000256" key="7">
    <source>
        <dbReference type="SAM" id="Phobius"/>
    </source>
</evidence>
<feature type="transmembrane region" description="Helical" evidence="7">
    <location>
        <begin position="188"/>
        <end position="209"/>
    </location>
</feature>
<evidence type="ECO:0000256" key="1">
    <source>
        <dbReference type="ARBA" id="ARBA00004651"/>
    </source>
</evidence>
<dbReference type="AlphaFoldDB" id="A4X4V5"/>
<dbReference type="InterPro" id="IPR006707">
    <property type="entry name" value="T7SS_EccD"/>
</dbReference>
<evidence type="ECO:0000256" key="6">
    <source>
        <dbReference type="ARBA" id="ARBA00023136"/>
    </source>
</evidence>
<dbReference type="InterPro" id="IPR044049">
    <property type="entry name" value="EccD_transm"/>
</dbReference>
<dbReference type="EMBL" id="CP000667">
    <property type="protein sequence ID" value="ABP53905.1"/>
    <property type="molecule type" value="Genomic_DNA"/>
</dbReference>
<comment type="subcellular location">
    <subcellularLocation>
        <location evidence="1">Cell membrane</location>
        <topology evidence="1">Multi-pass membrane protein</topology>
    </subcellularLocation>
</comment>
<dbReference type="STRING" id="369723.Strop_1439"/>
<accession>A4X4V5</accession>
<keyword evidence="3" id="KW-1003">Cell membrane</keyword>
<evidence type="ECO:0000256" key="5">
    <source>
        <dbReference type="ARBA" id="ARBA00022989"/>
    </source>
</evidence>
<feature type="transmembrane region" description="Helical" evidence="7">
    <location>
        <begin position="330"/>
        <end position="349"/>
    </location>
</feature>
<evidence type="ECO:0000256" key="4">
    <source>
        <dbReference type="ARBA" id="ARBA00022692"/>
    </source>
</evidence>
<gene>
    <name evidence="9" type="ordered locus">Strop_1439</name>
</gene>
<evidence type="ECO:0000256" key="2">
    <source>
        <dbReference type="ARBA" id="ARBA00006162"/>
    </source>
</evidence>
<dbReference type="PATRIC" id="fig|369723.5.peg.1466"/>
<evidence type="ECO:0000313" key="10">
    <source>
        <dbReference type="Proteomes" id="UP000000235"/>
    </source>
</evidence>
<evidence type="ECO:0000313" key="9">
    <source>
        <dbReference type="EMBL" id="ABP53905.1"/>
    </source>
</evidence>
<dbReference type="RefSeq" id="WP_011905337.1">
    <property type="nucleotide sequence ID" value="NC_009380.1"/>
</dbReference>
<sequence length="472" mass="47820">MTGTDDGAVAVAQQPAATGADLCRLTIDTGSGRVDLAVPVDTPMVEVLLLMVRQLDPGLTVTGGGTYALQRLGAEPIDEELTPAMLGLRDGDVLYLRPSDAPLPPIDLDDIVDGVGAAIRDHSVSWQPGYTRRLLLGLTAMVLAGMFIAVLLPGPVGWRVGAAGLIGLLLVVASGISSRALGDAGIGMLLGVAAVPFAGLTGALVPSAFGAAEWSAPHLLAGGAVATVAAALMSLVVAVARPLFVGVAVAAGFAALGGVLIVALETTGVGAAAAVAVLAFFASVVSPTIAVRVARLRTPQIPATAADLQHDIDPISEELVRARTAIADRYLSALFGSFGVVATVALAVLATGVGWASASFVVVLSLALLLRARALVNTWQRLATVLPGAVGLLLFALALASGAGIADRLNILVAGIACLSVLVAVLHRLPEQRWSPWWGRLADLLETLIAIAVAPLALAVLGVYARVRGMAG</sequence>
<feature type="transmembrane region" description="Helical" evidence="7">
    <location>
        <begin position="441"/>
        <end position="465"/>
    </location>
</feature>
<keyword evidence="5 7" id="KW-1133">Transmembrane helix</keyword>
<feature type="transmembrane region" description="Helical" evidence="7">
    <location>
        <begin position="158"/>
        <end position="176"/>
    </location>
</feature>
<dbReference type="Pfam" id="PF08817">
    <property type="entry name" value="YukD"/>
    <property type="match status" value="1"/>
</dbReference>
<dbReference type="Proteomes" id="UP000000235">
    <property type="component" value="Chromosome"/>
</dbReference>
<feature type="transmembrane region" description="Helical" evidence="7">
    <location>
        <begin position="243"/>
        <end position="264"/>
    </location>
</feature>
<comment type="similarity">
    <text evidence="2">Belongs to the EccD/Snm4 family.</text>
</comment>
<feature type="transmembrane region" description="Helical" evidence="7">
    <location>
        <begin position="411"/>
        <end position="429"/>
    </location>
</feature>
<proteinExistence type="inferred from homology"/>
<feature type="transmembrane region" description="Helical" evidence="7">
    <location>
        <begin position="215"/>
        <end position="236"/>
    </location>
</feature>
<name>A4X4V5_SALTO</name>
<feature type="domain" description="EccD-like transmembrane" evidence="8">
    <location>
        <begin position="131"/>
        <end position="470"/>
    </location>
</feature>
<reference evidence="10" key="1">
    <citation type="journal article" date="2007" name="Proc. Natl. Acad. Sci. U.S.A.">
        <title>Genome sequencing reveals complex secondary metabolome in the marine actinomycete Salinispora tropica.</title>
        <authorList>
            <person name="Udwary D.W."/>
            <person name="Zeigler L."/>
            <person name="Asolkar R.N."/>
            <person name="Singan V."/>
            <person name="Lapidus A."/>
            <person name="Fenical W."/>
            <person name="Jensen P.R."/>
            <person name="Moore B.S."/>
        </authorList>
    </citation>
    <scope>NUCLEOTIDE SEQUENCE [LARGE SCALE GENOMIC DNA]</scope>
    <source>
        <strain evidence="10">ATCC BAA-916 / DSM 44818 / CNB-440</strain>
    </source>
</reference>
<dbReference type="NCBIfam" id="TIGR03920">
    <property type="entry name" value="T7SS_EccD"/>
    <property type="match status" value="1"/>
</dbReference>
<dbReference type="PIRSF" id="PIRSF017804">
    <property type="entry name" value="Secretion_EccD1"/>
    <property type="match status" value="1"/>
</dbReference>
<dbReference type="Pfam" id="PF19053">
    <property type="entry name" value="EccD"/>
    <property type="match status" value="1"/>
</dbReference>
<feature type="transmembrane region" description="Helical" evidence="7">
    <location>
        <begin position="270"/>
        <end position="291"/>
    </location>
</feature>
<organism evidence="9 10">
    <name type="scientific">Salinispora tropica (strain ATCC BAA-916 / DSM 44818 / JCM 13857 / NBRC 105044 / CNB-440)</name>
    <dbReference type="NCBI Taxonomy" id="369723"/>
    <lineage>
        <taxon>Bacteria</taxon>
        <taxon>Bacillati</taxon>
        <taxon>Actinomycetota</taxon>
        <taxon>Actinomycetes</taxon>
        <taxon>Micromonosporales</taxon>
        <taxon>Micromonosporaceae</taxon>
        <taxon>Salinispora</taxon>
    </lineage>
</organism>
<keyword evidence="10" id="KW-1185">Reference proteome</keyword>
<protein>
    <recommendedName>
        <fullName evidence="8">EccD-like transmembrane domain-containing protein</fullName>
    </recommendedName>
</protein>
<keyword evidence="4 7" id="KW-0812">Transmembrane</keyword>
<dbReference type="HOGENOM" id="CLU_028325_1_0_11"/>